<dbReference type="SMART" id="SM00530">
    <property type="entry name" value="HTH_XRE"/>
    <property type="match status" value="1"/>
</dbReference>
<gene>
    <name evidence="2" type="ORF">KKP3000_000484</name>
</gene>
<keyword evidence="3" id="KW-1185">Reference proteome</keyword>
<dbReference type="PROSITE" id="PS50943">
    <property type="entry name" value="HTH_CROC1"/>
    <property type="match status" value="1"/>
</dbReference>
<comment type="caution">
    <text evidence="2">The sequence shown here is derived from an EMBL/GenBank/DDBJ whole genome shotgun (WGS) entry which is preliminary data.</text>
</comment>
<dbReference type="Gene3D" id="1.10.260.40">
    <property type="entry name" value="lambda repressor-like DNA-binding domains"/>
    <property type="match status" value="1"/>
</dbReference>
<feature type="domain" description="HTH cro/C1-type" evidence="1">
    <location>
        <begin position="12"/>
        <end position="58"/>
    </location>
</feature>
<dbReference type="InterPro" id="IPR001387">
    <property type="entry name" value="Cro/C1-type_HTH"/>
</dbReference>
<organism evidence="2 3">
    <name type="scientific">Alicyclobacillus fastidiosus</name>
    <dbReference type="NCBI Taxonomy" id="392011"/>
    <lineage>
        <taxon>Bacteria</taxon>
        <taxon>Bacillati</taxon>
        <taxon>Bacillota</taxon>
        <taxon>Bacilli</taxon>
        <taxon>Bacillales</taxon>
        <taxon>Alicyclobacillaceae</taxon>
        <taxon>Alicyclobacillus</taxon>
    </lineage>
</organism>
<proteinExistence type="predicted"/>
<dbReference type="InterPro" id="IPR010982">
    <property type="entry name" value="Lambda_DNA-bd_dom_sf"/>
</dbReference>
<dbReference type="SUPFAM" id="SSF47413">
    <property type="entry name" value="lambda repressor-like DNA-binding domains"/>
    <property type="match status" value="1"/>
</dbReference>
<accession>A0ABV5AHG7</accession>
<dbReference type="Pfam" id="PF01381">
    <property type="entry name" value="HTH_3"/>
    <property type="match status" value="1"/>
</dbReference>
<dbReference type="CDD" id="cd00093">
    <property type="entry name" value="HTH_XRE"/>
    <property type="match status" value="1"/>
</dbReference>
<dbReference type="EMBL" id="JBDXSU010000013">
    <property type="protein sequence ID" value="MFB5191707.1"/>
    <property type="molecule type" value="Genomic_DNA"/>
</dbReference>
<protein>
    <submittedName>
        <fullName evidence="2">Helix-turn-helix transcriptional regulator</fullName>
    </submittedName>
</protein>
<dbReference type="Proteomes" id="UP001579974">
    <property type="component" value="Unassembled WGS sequence"/>
</dbReference>
<reference evidence="2 3" key="1">
    <citation type="journal article" date="2024" name="Int. J. Mol. Sci.">
        <title>Exploration of Alicyclobacillus spp. Genome in Search of Antibiotic Resistance.</title>
        <authorList>
            <person name="Bucka-Kolendo J."/>
            <person name="Kiousi D.E."/>
            <person name="Dekowska A."/>
            <person name="Mikolajczuk-Szczyrba A."/>
            <person name="Karadedos D.M."/>
            <person name="Michael P."/>
            <person name="Galanis A."/>
            <person name="Sokolowska B."/>
        </authorList>
    </citation>
    <scope>NUCLEOTIDE SEQUENCE [LARGE SCALE GENOMIC DNA]</scope>
    <source>
        <strain evidence="2 3">KKP 3000</strain>
    </source>
</reference>
<dbReference type="RefSeq" id="WP_275474153.1">
    <property type="nucleotide sequence ID" value="NZ_CP162940.1"/>
</dbReference>
<evidence type="ECO:0000313" key="2">
    <source>
        <dbReference type="EMBL" id="MFB5191707.1"/>
    </source>
</evidence>
<evidence type="ECO:0000313" key="3">
    <source>
        <dbReference type="Proteomes" id="UP001579974"/>
    </source>
</evidence>
<evidence type="ECO:0000259" key="1">
    <source>
        <dbReference type="PROSITE" id="PS50943"/>
    </source>
</evidence>
<name>A0ABV5AHG7_9BACL</name>
<sequence>MKLAVLAIQEKVTEIRKSLGITQEQFATVMGVHPMTVSKWENGRRTMDAETQARLERVASALRNLQDVRRSSDELIEALLRVEDYMASIDTVDEADTSLVKSLLLVFVKAKSAPDVQVYKKIFCIDSILPSYQEMCPDGPVMITEDNIGKIKDEIQEIFDEAAEEDFEDLHETVESPIGLVQIGEHISIWCDKTNEFDAYQYVVYHNAGIVYIWTNGGIRVGPWEKDEQNLIDMGNYYIDLNGGFYDFNPDAQ</sequence>